<keyword evidence="5 7" id="KW-1015">Disulfide bond</keyword>
<evidence type="ECO:0000256" key="6">
    <source>
        <dbReference type="ARBA" id="ARBA00023180"/>
    </source>
</evidence>
<dbReference type="Gene3D" id="3.10.250.10">
    <property type="entry name" value="SRCR-like domain"/>
    <property type="match status" value="2"/>
</dbReference>
<dbReference type="PROSITE" id="PS50287">
    <property type="entry name" value="SRCR_2"/>
    <property type="match status" value="2"/>
</dbReference>
<dbReference type="GO" id="GO:0031638">
    <property type="term" value="P:zymogen activation"/>
    <property type="evidence" value="ECO:0007669"/>
    <property type="project" value="TreeGrafter"/>
</dbReference>
<evidence type="ECO:0000313" key="10">
    <source>
        <dbReference type="Proteomes" id="UP000228934"/>
    </source>
</evidence>
<accession>A0A2G9SJG4</accession>
<reference evidence="10" key="1">
    <citation type="journal article" date="2017" name="Nat. Commun.">
        <title>The North American bullfrog draft genome provides insight into hormonal regulation of long noncoding RNA.</title>
        <authorList>
            <person name="Hammond S.A."/>
            <person name="Warren R.L."/>
            <person name="Vandervalk B.P."/>
            <person name="Kucuk E."/>
            <person name="Khan H."/>
            <person name="Gibb E.A."/>
            <person name="Pandoh P."/>
            <person name="Kirk H."/>
            <person name="Zhao Y."/>
            <person name="Jones M."/>
            <person name="Mungall A.J."/>
            <person name="Coope R."/>
            <person name="Pleasance S."/>
            <person name="Moore R.A."/>
            <person name="Holt R.A."/>
            <person name="Round J.M."/>
            <person name="Ohora S."/>
            <person name="Walle B.V."/>
            <person name="Veldhoen N."/>
            <person name="Helbing C.C."/>
            <person name="Birol I."/>
        </authorList>
    </citation>
    <scope>NUCLEOTIDE SEQUENCE [LARGE SCALE GENOMIC DNA]</scope>
</reference>
<dbReference type="Proteomes" id="UP000228934">
    <property type="component" value="Unassembled WGS sequence"/>
</dbReference>
<feature type="disulfide bond" evidence="7">
    <location>
        <begin position="204"/>
        <end position="214"/>
    </location>
</feature>
<evidence type="ECO:0000256" key="7">
    <source>
        <dbReference type="PROSITE-ProRule" id="PRU00196"/>
    </source>
</evidence>
<name>A0A2G9SJG4_AQUCT</name>
<dbReference type="SMART" id="SM00202">
    <property type="entry name" value="SR"/>
    <property type="match status" value="2"/>
</dbReference>
<evidence type="ECO:0000313" key="9">
    <source>
        <dbReference type="EMBL" id="PIO40319.1"/>
    </source>
</evidence>
<evidence type="ECO:0000259" key="8">
    <source>
        <dbReference type="PROSITE" id="PS50287"/>
    </source>
</evidence>
<comment type="caution">
    <text evidence="7">Lacks conserved residue(s) required for the propagation of feature annotation.</text>
</comment>
<dbReference type="SUPFAM" id="SSF56487">
    <property type="entry name" value="SRCR-like"/>
    <property type="match status" value="2"/>
</dbReference>
<feature type="disulfide bond" evidence="7">
    <location>
        <begin position="160"/>
        <end position="224"/>
    </location>
</feature>
<keyword evidence="4" id="KW-0677">Repeat</keyword>
<keyword evidence="2" id="KW-0964">Secreted</keyword>
<feature type="disulfide bond" evidence="7">
    <location>
        <begin position="43"/>
        <end position="104"/>
    </location>
</feature>
<comment type="subcellular location">
    <subcellularLocation>
        <location evidence="1">Secreted</location>
    </subcellularLocation>
</comment>
<dbReference type="InterPro" id="IPR001190">
    <property type="entry name" value="SRCR"/>
</dbReference>
<feature type="disulfide bond" evidence="7">
    <location>
        <begin position="72"/>
        <end position="82"/>
    </location>
</feature>
<dbReference type="GO" id="GO:0005615">
    <property type="term" value="C:extracellular space"/>
    <property type="evidence" value="ECO:0007669"/>
    <property type="project" value="TreeGrafter"/>
</dbReference>
<evidence type="ECO:0000256" key="2">
    <source>
        <dbReference type="ARBA" id="ARBA00022525"/>
    </source>
</evidence>
<evidence type="ECO:0000256" key="1">
    <source>
        <dbReference type="ARBA" id="ARBA00004613"/>
    </source>
</evidence>
<dbReference type="GO" id="GO:0004252">
    <property type="term" value="F:serine-type endopeptidase activity"/>
    <property type="evidence" value="ECO:0007669"/>
    <property type="project" value="TreeGrafter"/>
</dbReference>
<dbReference type="InterPro" id="IPR036772">
    <property type="entry name" value="SRCR-like_dom_sf"/>
</dbReference>
<dbReference type="PRINTS" id="PR00258">
    <property type="entry name" value="SPERACTRCPTR"/>
</dbReference>
<keyword evidence="10" id="KW-1185">Reference proteome</keyword>
<dbReference type="Pfam" id="PF00530">
    <property type="entry name" value="SRCR"/>
    <property type="match status" value="2"/>
</dbReference>
<feature type="non-terminal residue" evidence="9">
    <location>
        <position position="1"/>
    </location>
</feature>
<protein>
    <recommendedName>
        <fullName evidence="8">SRCR domain-containing protein</fullName>
    </recommendedName>
</protein>
<evidence type="ECO:0000256" key="3">
    <source>
        <dbReference type="ARBA" id="ARBA00022729"/>
    </source>
</evidence>
<organism evidence="9 10">
    <name type="scientific">Aquarana catesbeiana</name>
    <name type="common">American bullfrog</name>
    <name type="synonym">Rana catesbeiana</name>
    <dbReference type="NCBI Taxonomy" id="8400"/>
    <lineage>
        <taxon>Eukaryota</taxon>
        <taxon>Metazoa</taxon>
        <taxon>Chordata</taxon>
        <taxon>Craniata</taxon>
        <taxon>Vertebrata</taxon>
        <taxon>Euteleostomi</taxon>
        <taxon>Amphibia</taxon>
        <taxon>Batrachia</taxon>
        <taxon>Anura</taxon>
        <taxon>Neobatrachia</taxon>
        <taxon>Ranoidea</taxon>
        <taxon>Ranidae</taxon>
        <taxon>Aquarana</taxon>
    </lineage>
</organism>
<dbReference type="FunFam" id="3.10.250.10:FF:000009">
    <property type="entry name" value="WC1"/>
    <property type="match status" value="1"/>
</dbReference>
<feature type="domain" description="SRCR" evidence="8">
    <location>
        <begin position="135"/>
        <end position="235"/>
    </location>
</feature>
<keyword evidence="6" id="KW-0325">Glycoprotein</keyword>
<proteinExistence type="predicted"/>
<evidence type="ECO:0000256" key="5">
    <source>
        <dbReference type="ARBA" id="ARBA00023157"/>
    </source>
</evidence>
<gene>
    <name evidence="9" type="ORF">AB205_0069290</name>
</gene>
<keyword evidence="3" id="KW-0732">Signal</keyword>
<evidence type="ECO:0000256" key="4">
    <source>
        <dbReference type="ARBA" id="ARBA00022737"/>
    </source>
</evidence>
<dbReference type="EMBL" id="KV923636">
    <property type="protein sequence ID" value="PIO40319.1"/>
    <property type="molecule type" value="Genomic_DNA"/>
</dbReference>
<sequence>TAETLRLVDGPGHCEGRLEVLQKNIWGRVLDHQWDMKEAEVVCRQLHCGEAIGSFRLKEPISGTVAWNSVTCQGSEKHIEDCSVTINSSSVASSNLVTDVGVICSAAEERSVRLVDSFHHCAGLVEVYRRDFTDLRLVGGVNECEGRLEVYYNGSWGSVCSNLMSSHSVSVICKQLNCGTSGQLETSFTYGSGAAPYWLDLIDCRSQDNTLSECLSAPWGENNCSASEVAQITCQNPKEST</sequence>
<feature type="disulfide bond" evidence="7">
    <location>
        <begin position="173"/>
        <end position="234"/>
    </location>
</feature>
<dbReference type="AlphaFoldDB" id="A0A2G9SJG4"/>
<dbReference type="GO" id="GO:0005886">
    <property type="term" value="C:plasma membrane"/>
    <property type="evidence" value="ECO:0007669"/>
    <property type="project" value="TreeGrafter"/>
</dbReference>
<dbReference type="FunFam" id="3.10.250.10:FF:000012">
    <property type="entry name" value="CD163 molecule like 1"/>
    <property type="match status" value="1"/>
</dbReference>
<dbReference type="PANTHER" id="PTHR48071">
    <property type="entry name" value="SRCR DOMAIN-CONTAINING PROTEIN"/>
    <property type="match status" value="1"/>
</dbReference>
<dbReference type="PANTHER" id="PTHR48071:SF15">
    <property type="entry name" value="SRCR DOMAIN-CONTAINING PROTEIN"/>
    <property type="match status" value="1"/>
</dbReference>
<dbReference type="OrthoDB" id="536948at2759"/>
<feature type="domain" description="SRCR" evidence="8">
    <location>
        <begin position="5"/>
        <end position="105"/>
    </location>
</feature>